<organism evidence="1 2">
    <name type="scientific">Alistipes ihumii AP11</name>
    <dbReference type="NCBI Taxonomy" id="1211813"/>
    <lineage>
        <taxon>Bacteria</taxon>
        <taxon>Pseudomonadati</taxon>
        <taxon>Bacteroidota</taxon>
        <taxon>Bacteroidia</taxon>
        <taxon>Bacteroidales</taxon>
        <taxon>Rikenellaceae</taxon>
        <taxon>Alistipes</taxon>
    </lineage>
</organism>
<gene>
    <name evidence="1" type="ORF">NQ491_10135</name>
</gene>
<evidence type="ECO:0000313" key="2">
    <source>
        <dbReference type="Proteomes" id="UP001059295"/>
    </source>
</evidence>
<accession>A0ABY5UYE8</accession>
<dbReference type="Gene3D" id="1.20.120.670">
    <property type="entry name" value="N-acetyl-b-d-glucoasminidase"/>
    <property type="match status" value="1"/>
</dbReference>
<evidence type="ECO:0008006" key="3">
    <source>
        <dbReference type="Google" id="ProtNLM"/>
    </source>
</evidence>
<name>A0ABY5UYE8_9BACT</name>
<proteinExistence type="predicted"/>
<dbReference type="Proteomes" id="UP001059295">
    <property type="component" value="Chromosome"/>
</dbReference>
<keyword evidence="2" id="KW-1185">Reference proteome</keyword>
<dbReference type="EMBL" id="CP102294">
    <property type="protein sequence ID" value="UWN56997.1"/>
    <property type="molecule type" value="Genomic_DNA"/>
</dbReference>
<dbReference type="GeneID" id="82892095"/>
<dbReference type="RefSeq" id="WP_147524831.1">
    <property type="nucleotide sequence ID" value="NZ_CAPH01000009.1"/>
</dbReference>
<reference evidence="1" key="1">
    <citation type="journal article" date="2022" name="Cell">
        <title>Design, construction, and in vivo augmentation of a complex gut microbiome.</title>
        <authorList>
            <person name="Cheng A.G."/>
            <person name="Ho P.Y."/>
            <person name="Aranda-Diaz A."/>
            <person name="Jain S."/>
            <person name="Yu F.B."/>
            <person name="Meng X."/>
            <person name="Wang M."/>
            <person name="Iakiviak M."/>
            <person name="Nagashima K."/>
            <person name="Zhao A."/>
            <person name="Murugkar P."/>
            <person name="Patil A."/>
            <person name="Atabakhsh K."/>
            <person name="Weakley A."/>
            <person name="Yan J."/>
            <person name="Brumbaugh A.R."/>
            <person name="Higginbottom S."/>
            <person name="Dimas A."/>
            <person name="Shiver A.L."/>
            <person name="Deutschbauer A."/>
            <person name="Neff N."/>
            <person name="Sonnenburg J.L."/>
            <person name="Huang K.C."/>
            <person name="Fischbach M.A."/>
        </authorList>
    </citation>
    <scope>NUCLEOTIDE SEQUENCE</scope>
    <source>
        <strain evidence="1">AP11</strain>
    </source>
</reference>
<evidence type="ECO:0000313" key="1">
    <source>
        <dbReference type="EMBL" id="UWN56997.1"/>
    </source>
</evidence>
<protein>
    <recommendedName>
        <fullName evidence="3">DUF3868 domain-containing protein</fullName>
    </recommendedName>
</protein>
<sequence length="217" mass="25040">MKRFVLSLLAAVLTIPVVRAEVRPRGPFEDGRLPLVPYPAEVCLGERDFDLGERLTVRICSGDEEDFFAASTLTDELIGVRTDVKESRSGIERSVTLTRPGLCRAADEMSDLYDAVVRDDDRGYAVNTALYDLVMPYASRLGSLRDMTKELKLFHRDLWHAENRPIHWDVVAVRYDRMLLEWETQYDRIQLDLQQQARTGMHLPREQVGFRFDRPKP</sequence>